<dbReference type="InterPro" id="IPR011105">
    <property type="entry name" value="Cell_wall_hydrolase_SleB"/>
</dbReference>
<gene>
    <name evidence="2" type="ORF">AY555_05660</name>
</gene>
<name>A0A143DDE6_9PROT</name>
<organism evidence="2 3">
    <name type="scientific">Haematospirillum jordaniae</name>
    <dbReference type="NCBI Taxonomy" id="1549855"/>
    <lineage>
        <taxon>Bacteria</taxon>
        <taxon>Pseudomonadati</taxon>
        <taxon>Pseudomonadota</taxon>
        <taxon>Alphaproteobacteria</taxon>
        <taxon>Rhodospirillales</taxon>
        <taxon>Novispirillaceae</taxon>
        <taxon>Haematospirillum</taxon>
    </lineage>
</organism>
<evidence type="ECO:0000313" key="2">
    <source>
        <dbReference type="EMBL" id="AMW34752.1"/>
    </source>
</evidence>
<feature type="domain" description="Cell wall hydrolase SleB" evidence="1">
    <location>
        <begin position="28"/>
        <end position="142"/>
    </location>
</feature>
<dbReference type="KEGG" id="hjo:AY555_05660"/>
<evidence type="ECO:0000313" key="3">
    <source>
        <dbReference type="Proteomes" id="UP000076066"/>
    </source>
</evidence>
<protein>
    <recommendedName>
        <fullName evidence="1">Cell wall hydrolase SleB domain-containing protein</fullName>
    </recommendedName>
</protein>
<dbReference type="RefSeq" id="WP_066134540.1">
    <property type="nucleotide sequence ID" value="NZ_CP014525.1"/>
</dbReference>
<proteinExistence type="predicted"/>
<dbReference type="InterPro" id="IPR042047">
    <property type="entry name" value="SleB_dom1"/>
</dbReference>
<dbReference type="Gene3D" id="1.10.10.2520">
    <property type="entry name" value="Cell wall hydrolase SleB, domain 1"/>
    <property type="match status" value="1"/>
</dbReference>
<reference evidence="2 3" key="1">
    <citation type="submission" date="2016-02" db="EMBL/GenBank/DDBJ databases">
        <title>Complete Genome of H5569, the type strain of the newly described species Haematospirillium jordaniae.</title>
        <authorList>
            <person name="Nicholson A.C."/>
            <person name="Humrighouse B.W."/>
            <person name="Loparov V."/>
            <person name="McQuiston J.R."/>
        </authorList>
    </citation>
    <scope>NUCLEOTIDE SEQUENCE [LARGE SCALE GENOMIC DNA]</scope>
    <source>
        <strain evidence="2 3">H5569</strain>
    </source>
</reference>
<accession>A0A143DDE6</accession>
<evidence type="ECO:0000259" key="1">
    <source>
        <dbReference type="Pfam" id="PF07486"/>
    </source>
</evidence>
<dbReference type="OrthoDB" id="9785345at2"/>
<sequence>MERVTLSPASCKPVDILARTLWGEAREDSVRGKEAVAAVVVNRVRHARAGRAVWWGRTIPDVCLKPDQFSCWSTPSGGCPDAMAVLLDDPCLAVCVRIARRAVAGVLEDPTGGATCYHARSVHPRWAWSRIPSAEIGEHIFYTIVE</sequence>
<dbReference type="Pfam" id="PF07486">
    <property type="entry name" value="Hydrolase_2"/>
    <property type="match status" value="1"/>
</dbReference>
<dbReference type="GO" id="GO:0016787">
    <property type="term" value="F:hydrolase activity"/>
    <property type="evidence" value="ECO:0007669"/>
    <property type="project" value="InterPro"/>
</dbReference>
<dbReference type="EMBL" id="CP014525">
    <property type="protein sequence ID" value="AMW34752.1"/>
    <property type="molecule type" value="Genomic_DNA"/>
</dbReference>
<dbReference type="AlphaFoldDB" id="A0A143DDE6"/>
<dbReference type="GeneID" id="53316639"/>
<dbReference type="STRING" id="1549855.AY555_05660"/>
<dbReference type="Proteomes" id="UP000076066">
    <property type="component" value="Chromosome"/>
</dbReference>
<keyword evidence="3" id="KW-1185">Reference proteome</keyword>